<dbReference type="EMBL" id="LN609405">
    <property type="protein sequence ID" value="CEF60915.1"/>
    <property type="molecule type" value="Genomic_DNA"/>
</dbReference>
<keyword evidence="15" id="KW-1185">Reference proteome</keyword>
<accession>A0A090KTR6</accession>
<organism evidence="14">
    <name type="scientific">Strongyloides ratti</name>
    <name type="common">Parasitic roundworm</name>
    <dbReference type="NCBI Taxonomy" id="34506"/>
    <lineage>
        <taxon>Eukaryota</taxon>
        <taxon>Metazoa</taxon>
        <taxon>Ecdysozoa</taxon>
        <taxon>Nematoda</taxon>
        <taxon>Chromadorea</taxon>
        <taxon>Rhabditida</taxon>
        <taxon>Tylenchina</taxon>
        <taxon>Panagrolaimomorpha</taxon>
        <taxon>Strongyloidoidea</taxon>
        <taxon>Strongyloididae</taxon>
        <taxon>Strongyloides</taxon>
    </lineage>
</organism>
<keyword evidence="6" id="KW-0303">Gap junction</keyword>
<feature type="compositionally biased region" description="Polar residues" evidence="13">
    <location>
        <begin position="439"/>
        <end position="457"/>
    </location>
</feature>
<keyword evidence="10 12" id="KW-0472">Membrane</keyword>
<evidence type="ECO:0000256" key="12">
    <source>
        <dbReference type="RuleBase" id="RU010713"/>
    </source>
</evidence>
<dbReference type="PANTHER" id="PTHR11893:SF31">
    <property type="entry name" value="INNEXIN-11"/>
    <property type="match status" value="1"/>
</dbReference>
<dbReference type="PROSITE" id="PS51013">
    <property type="entry name" value="PANNEXIN"/>
    <property type="match status" value="1"/>
</dbReference>
<evidence type="ECO:0000256" key="7">
    <source>
        <dbReference type="ARBA" id="ARBA00022949"/>
    </source>
</evidence>
<evidence type="ECO:0000256" key="4">
    <source>
        <dbReference type="ARBA" id="ARBA00022475"/>
    </source>
</evidence>
<dbReference type="GO" id="GO:0005886">
    <property type="term" value="C:plasma membrane"/>
    <property type="evidence" value="ECO:0007669"/>
    <property type="project" value="UniProtKB-SubCell"/>
</dbReference>
<dbReference type="Proteomes" id="UP000035682">
    <property type="component" value="Unplaced"/>
</dbReference>
<comment type="subcellular location">
    <subcellularLocation>
        <location evidence="1">Cell junction</location>
        <location evidence="1">Gap junction</location>
    </subcellularLocation>
    <subcellularLocation>
        <location evidence="2 12">Cell membrane</location>
        <topology evidence="2 12">Multi-pass membrane protein</topology>
    </subcellularLocation>
</comment>
<evidence type="ECO:0000313" key="17">
    <source>
        <dbReference type="WormBase" id="SRAE_0000004700"/>
    </source>
</evidence>
<keyword evidence="7" id="KW-0965">Cell junction</keyword>
<keyword evidence="5 12" id="KW-0812">Transmembrane</keyword>
<dbReference type="OMA" id="LSYYKWV"/>
<evidence type="ECO:0000256" key="11">
    <source>
        <dbReference type="ARBA" id="ARBA00023303"/>
    </source>
</evidence>
<keyword evidence="8 12" id="KW-1133">Transmembrane helix</keyword>
<gene>
    <name evidence="12" type="primary">inx</name>
    <name evidence="14 16 17" type="ORF">SRAE_0000004700</name>
</gene>
<comment type="function">
    <text evidence="12">Structural component of the gap junctions.</text>
</comment>
<evidence type="ECO:0000256" key="1">
    <source>
        <dbReference type="ARBA" id="ARBA00004610"/>
    </source>
</evidence>
<evidence type="ECO:0000256" key="3">
    <source>
        <dbReference type="ARBA" id="ARBA00022448"/>
    </source>
</evidence>
<keyword evidence="9 12" id="KW-0406">Ion transport</keyword>
<dbReference type="Pfam" id="PF00876">
    <property type="entry name" value="Innexin"/>
    <property type="match status" value="1"/>
</dbReference>
<reference evidence="16" key="3">
    <citation type="submission" date="2020-12" db="UniProtKB">
        <authorList>
            <consortium name="WormBaseParasite"/>
        </authorList>
    </citation>
    <scope>IDENTIFICATION</scope>
</reference>
<keyword evidence="11 12" id="KW-0407">Ion channel</keyword>
<dbReference type="GO" id="GO:0005921">
    <property type="term" value="C:gap junction"/>
    <property type="evidence" value="ECO:0007669"/>
    <property type="project" value="UniProtKB-SubCell"/>
</dbReference>
<dbReference type="GO" id="GO:0005243">
    <property type="term" value="F:gap junction channel activity"/>
    <property type="evidence" value="ECO:0007669"/>
    <property type="project" value="TreeGrafter"/>
</dbReference>
<dbReference type="WormBase" id="SRAE_0000004700">
    <property type="protein sequence ID" value="SRP01052"/>
    <property type="gene ID" value="WBGene00255784"/>
</dbReference>
<dbReference type="AlphaFoldDB" id="A0A090KTR6"/>
<feature type="transmembrane region" description="Helical" evidence="12">
    <location>
        <begin position="285"/>
        <end position="309"/>
    </location>
</feature>
<name>A0A090KTR6_STRRB</name>
<dbReference type="GO" id="GO:0034220">
    <property type="term" value="P:monoatomic ion transmembrane transport"/>
    <property type="evidence" value="ECO:0007669"/>
    <property type="project" value="UniProtKB-KW"/>
</dbReference>
<comment type="similarity">
    <text evidence="12">Belongs to the pannexin family.</text>
</comment>
<evidence type="ECO:0000313" key="14">
    <source>
        <dbReference type="EMBL" id="CEF60915.1"/>
    </source>
</evidence>
<proteinExistence type="inferred from homology"/>
<dbReference type="PANTHER" id="PTHR11893">
    <property type="entry name" value="INNEXIN"/>
    <property type="match status" value="1"/>
</dbReference>
<sequence length="479" mass="56505">MMIESLVGMIKYLSPREDDDWSDRMNYLYTPNILLAFSVLISFKQFGGRPIECMFPNKFPGSWEQYAENYCWSQDTYFVQPYEHVANIDEKERYSQDRKLSYYQWVPFFLLFQAACFRFPSVFWKYISLNSGIRVHEIVERAMDPSNLEMKTKEKNIEILTQHISAALRFQRKIAKKNIIIHKTMKFLNISYSACFISYMYLIMKSLYMINIVIQLYILNKFLETDKYQWYGFGVIKDIMLGTQWERSGYFPRVSLCDFTVRQVANIQKYSVQCVLVINIFNEKIFVFLWFWYVLLSLATLASFTYWIFIMTFSCFGRGFISSNLELSDIEDFDPTKCKKNVRRFVNEYLKQDGIFVLRMISTHAGIIFGTELVSKLYFVFLELEENRKSEFNKMIEDHVIDSLRKRKNNRKASNISLCSEDHYSGLLDNVEEKERPETANSSGTGKSIKSQGSQTSKHYDSKISIEVSNKSVETSKIE</sequence>
<evidence type="ECO:0000256" key="8">
    <source>
        <dbReference type="ARBA" id="ARBA00022989"/>
    </source>
</evidence>
<protein>
    <recommendedName>
        <fullName evidence="12">Innexin</fullName>
    </recommendedName>
</protein>
<evidence type="ECO:0000313" key="16">
    <source>
        <dbReference type="WBParaSite" id="SRAE_0000004700.1"/>
    </source>
</evidence>
<reference evidence="14" key="1">
    <citation type="submission" date="2014-09" db="EMBL/GenBank/DDBJ databases">
        <authorList>
            <person name="Aslett A.Martin."/>
        </authorList>
    </citation>
    <scope>NUCLEOTIDE SEQUENCE</scope>
    <source>
        <strain evidence="14">ED321 Heterogonic</strain>
    </source>
</reference>
<reference evidence="15" key="2">
    <citation type="submission" date="2014-09" db="EMBL/GenBank/DDBJ databases">
        <authorList>
            <person name="Martin A.A."/>
        </authorList>
    </citation>
    <scope>NUCLEOTIDE SEQUENCE</scope>
    <source>
        <strain evidence="15">ED321</strain>
    </source>
</reference>
<evidence type="ECO:0000256" key="10">
    <source>
        <dbReference type="ARBA" id="ARBA00023136"/>
    </source>
</evidence>
<keyword evidence="4" id="KW-1003">Cell membrane</keyword>
<evidence type="ECO:0000256" key="9">
    <source>
        <dbReference type="ARBA" id="ARBA00023065"/>
    </source>
</evidence>
<dbReference type="OrthoDB" id="5867527at2759"/>
<evidence type="ECO:0000256" key="13">
    <source>
        <dbReference type="SAM" id="MobiDB-lite"/>
    </source>
</evidence>
<evidence type="ECO:0000256" key="5">
    <source>
        <dbReference type="ARBA" id="ARBA00022692"/>
    </source>
</evidence>
<evidence type="ECO:0000313" key="15">
    <source>
        <dbReference type="Proteomes" id="UP000035682"/>
    </source>
</evidence>
<dbReference type="WBParaSite" id="SRAE_0000004700.1">
    <property type="protein sequence ID" value="SRAE_0000004700.1"/>
    <property type="gene ID" value="WBGene00255784"/>
</dbReference>
<comment type="caution">
    <text evidence="12">Lacks conserved residue(s) required for the propagation of feature annotation.</text>
</comment>
<keyword evidence="3 12" id="KW-0813">Transport</keyword>
<feature type="region of interest" description="Disordered" evidence="13">
    <location>
        <begin position="431"/>
        <end position="465"/>
    </location>
</feature>
<dbReference type="PRINTS" id="PR01262">
    <property type="entry name" value="INNEXIN"/>
</dbReference>
<dbReference type="InterPro" id="IPR000990">
    <property type="entry name" value="Innexin"/>
</dbReference>
<feature type="transmembrane region" description="Helical" evidence="12">
    <location>
        <begin position="196"/>
        <end position="219"/>
    </location>
</feature>
<evidence type="ECO:0000256" key="2">
    <source>
        <dbReference type="ARBA" id="ARBA00004651"/>
    </source>
</evidence>
<evidence type="ECO:0000256" key="6">
    <source>
        <dbReference type="ARBA" id="ARBA00022868"/>
    </source>
</evidence>